<evidence type="ECO:0000259" key="4">
    <source>
        <dbReference type="PROSITE" id="PS50977"/>
    </source>
</evidence>
<dbReference type="GO" id="GO:0003677">
    <property type="term" value="F:DNA binding"/>
    <property type="evidence" value="ECO:0007669"/>
    <property type="project" value="UniProtKB-UniRule"/>
</dbReference>
<feature type="DNA-binding region" description="H-T-H motif" evidence="2">
    <location>
        <begin position="34"/>
        <end position="53"/>
    </location>
</feature>
<reference evidence="5 6" key="1">
    <citation type="submission" date="2016-10" db="EMBL/GenBank/DDBJ databases">
        <authorList>
            <person name="de Groot N.N."/>
        </authorList>
    </citation>
    <scope>NUCLEOTIDE SEQUENCE [LARGE SCALE GENOMIC DNA]</scope>
    <source>
        <strain evidence="5 6">CGMCC 4.7037</strain>
    </source>
</reference>
<feature type="domain" description="HTH tetR-type" evidence="4">
    <location>
        <begin position="11"/>
        <end position="71"/>
    </location>
</feature>
<dbReference type="Gene3D" id="1.10.357.10">
    <property type="entry name" value="Tetracycline Repressor, domain 2"/>
    <property type="match status" value="1"/>
</dbReference>
<dbReference type="GO" id="GO:0006355">
    <property type="term" value="P:regulation of DNA-templated transcription"/>
    <property type="evidence" value="ECO:0007669"/>
    <property type="project" value="UniProtKB-ARBA"/>
</dbReference>
<feature type="compositionally biased region" description="Polar residues" evidence="3">
    <location>
        <begin position="392"/>
        <end position="404"/>
    </location>
</feature>
<dbReference type="EMBL" id="FNVT01000010">
    <property type="protein sequence ID" value="SEG96752.1"/>
    <property type="molecule type" value="Genomic_DNA"/>
</dbReference>
<organism evidence="5 6">
    <name type="scientific">Nonomuraea solani</name>
    <dbReference type="NCBI Taxonomy" id="1144553"/>
    <lineage>
        <taxon>Bacteria</taxon>
        <taxon>Bacillati</taxon>
        <taxon>Actinomycetota</taxon>
        <taxon>Actinomycetes</taxon>
        <taxon>Streptosporangiales</taxon>
        <taxon>Streptosporangiaceae</taxon>
        <taxon>Nonomuraea</taxon>
    </lineage>
</organism>
<dbReference type="OrthoDB" id="3813186at2"/>
<dbReference type="PRINTS" id="PR00455">
    <property type="entry name" value="HTHTETR"/>
</dbReference>
<accession>A0A1H6EG54</accession>
<protein>
    <submittedName>
        <fullName evidence="5">Regulatory protein, tetR family</fullName>
    </submittedName>
</protein>
<evidence type="ECO:0000313" key="6">
    <source>
        <dbReference type="Proteomes" id="UP000236732"/>
    </source>
</evidence>
<evidence type="ECO:0000256" key="2">
    <source>
        <dbReference type="PROSITE-ProRule" id="PRU00335"/>
    </source>
</evidence>
<proteinExistence type="predicted"/>
<name>A0A1H6EG54_9ACTN</name>
<feature type="region of interest" description="Disordered" evidence="3">
    <location>
        <begin position="383"/>
        <end position="433"/>
    </location>
</feature>
<evidence type="ECO:0000256" key="1">
    <source>
        <dbReference type="ARBA" id="ARBA00023125"/>
    </source>
</evidence>
<dbReference type="Pfam" id="PF00440">
    <property type="entry name" value="TetR_N"/>
    <property type="match status" value="1"/>
</dbReference>
<dbReference type="AlphaFoldDB" id="A0A1H6EG54"/>
<dbReference type="RefSeq" id="WP_103959666.1">
    <property type="nucleotide sequence ID" value="NZ_FNVT01000010.1"/>
</dbReference>
<evidence type="ECO:0000256" key="3">
    <source>
        <dbReference type="SAM" id="MobiDB-lite"/>
    </source>
</evidence>
<dbReference type="InterPro" id="IPR009057">
    <property type="entry name" value="Homeodomain-like_sf"/>
</dbReference>
<gene>
    <name evidence="5" type="ORF">SAMN05444920_11069</name>
</gene>
<dbReference type="PANTHER" id="PTHR30328:SF54">
    <property type="entry name" value="HTH-TYPE TRANSCRIPTIONAL REPRESSOR SCO4008"/>
    <property type="match status" value="1"/>
</dbReference>
<dbReference type="PROSITE" id="PS50977">
    <property type="entry name" value="HTH_TETR_2"/>
    <property type="match status" value="1"/>
</dbReference>
<evidence type="ECO:0000313" key="5">
    <source>
        <dbReference type="EMBL" id="SEG96752.1"/>
    </source>
</evidence>
<dbReference type="Proteomes" id="UP000236732">
    <property type="component" value="Unassembled WGS sequence"/>
</dbReference>
<dbReference type="SUPFAM" id="SSF46689">
    <property type="entry name" value="Homeodomain-like"/>
    <property type="match status" value="1"/>
</dbReference>
<dbReference type="PANTHER" id="PTHR30328">
    <property type="entry name" value="TRANSCRIPTIONAL REPRESSOR"/>
    <property type="match status" value="1"/>
</dbReference>
<keyword evidence="1 2" id="KW-0238">DNA-binding</keyword>
<keyword evidence="6" id="KW-1185">Reference proteome</keyword>
<sequence>MARLTRAQQQERTRAAVLAAARAEFAERGYTDAKIDRIAERAELTRGAVYSNFPSKRALYLAVLLDTPAGASGSTHAGAHVGTTDGALSTTGDTYGGGIGGSHGGGIDVLSPAGLGEALGAFARVWLERLPLVGDTPAGGKLQARSLAGVFDDEPGRSTLAQIGRLEALLLALALEPRLPHHPRRVRTAELVLTLLHGAGHLAETAPGFGDPFDVASACAHLAGLDLADTWDPPYLAFVPAAPRLQEDWTPPAGLPDLISGRPAVFDADGVIAVLGTSRLEAAEEAVRAAGPGEQVTLVVVTDDPAEIGRLVRLRAGDLMGCLRRVFGPDVWPSLSLVLDDGTIAAATGVGGNGDATEAAVRVQAGTITARATGRGAAHAVATAARPAVAGQPTTDQPANTGQFTADRPATDRPATTDQPTGRPAADRRGGGR</sequence>
<dbReference type="InterPro" id="IPR050109">
    <property type="entry name" value="HTH-type_TetR-like_transc_reg"/>
</dbReference>
<dbReference type="InterPro" id="IPR001647">
    <property type="entry name" value="HTH_TetR"/>
</dbReference>